<accession>A0ABP4B8B0</accession>
<sequence>MRRLPRPPSRAALLAFAGRHRVLLVLLALAVVLRIVTILGYRWAIWFPDSYPYVDVALHPRPDPVRTFGYPLLLIVLRPLHSVAAVVTVQHLMGLAVACVLYALLRRPHLFARGRALPGWAAALAVAPVLFDGNQVELEHLLLSDTYFLLLVTVAAALVLWSPRPSVGQVTAAGLLLSLAAVTRTIGMPLLIIMLVFLVIRRAGWKAVAGGLAAGVIPIAAYCGWYASENGQFALSGTDGVFLYSRTMTFADCDEFGDKLPVDAYALCDSTPPEQRPASHFYVWEESQIFRYPGGIFAPYKSDLARTFAKEAIAAQPGDYFQAFLTDFGRTFRWDRPVYPDPKTYSYYVFPETTQEYWPGKAETVASYDDQSTATRVVEPYAGFMRAYQKAVYLPGTVLGVLLLASLGGVLARWRAWGGVALLPFGYATALLVVPPATVLFDYRYVLPAVPFAAVAAAVALRDLDTWRRFRKTPEGAGSATASPENEEPRVAVVS</sequence>
<evidence type="ECO:0000313" key="4">
    <source>
        <dbReference type="Proteomes" id="UP001500665"/>
    </source>
</evidence>
<name>A0ABP4B8B0_9ACTN</name>
<evidence type="ECO:0000256" key="1">
    <source>
        <dbReference type="SAM" id="MobiDB-lite"/>
    </source>
</evidence>
<dbReference type="Proteomes" id="UP001500665">
    <property type="component" value="Unassembled WGS sequence"/>
</dbReference>
<keyword evidence="2" id="KW-1133">Transmembrane helix</keyword>
<evidence type="ECO:0000256" key="2">
    <source>
        <dbReference type="SAM" id="Phobius"/>
    </source>
</evidence>
<feature type="transmembrane region" description="Helical" evidence="2">
    <location>
        <begin position="445"/>
        <end position="464"/>
    </location>
</feature>
<proteinExistence type="predicted"/>
<comment type="caution">
    <text evidence="3">The sequence shown here is derived from an EMBL/GenBank/DDBJ whole genome shotgun (WGS) entry which is preliminary data.</text>
</comment>
<feature type="transmembrane region" description="Helical" evidence="2">
    <location>
        <begin position="419"/>
        <end position="439"/>
    </location>
</feature>
<feature type="transmembrane region" description="Helical" evidence="2">
    <location>
        <begin position="173"/>
        <end position="200"/>
    </location>
</feature>
<feature type="transmembrane region" description="Helical" evidence="2">
    <location>
        <begin position="392"/>
        <end position="412"/>
    </location>
</feature>
<gene>
    <name evidence="3" type="ORF">GCM10009550_19010</name>
</gene>
<evidence type="ECO:0008006" key="5">
    <source>
        <dbReference type="Google" id="ProtNLM"/>
    </source>
</evidence>
<feature type="transmembrane region" description="Helical" evidence="2">
    <location>
        <begin position="21"/>
        <end position="44"/>
    </location>
</feature>
<keyword evidence="2" id="KW-0812">Transmembrane</keyword>
<keyword evidence="2" id="KW-0472">Membrane</keyword>
<feature type="transmembrane region" description="Helical" evidence="2">
    <location>
        <begin position="207"/>
        <end position="227"/>
    </location>
</feature>
<feature type="transmembrane region" description="Helical" evidence="2">
    <location>
        <begin position="80"/>
        <end position="105"/>
    </location>
</feature>
<dbReference type="EMBL" id="BAAAHH010000005">
    <property type="protein sequence ID" value="GAA0945348.1"/>
    <property type="molecule type" value="Genomic_DNA"/>
</dbReference>
<keyword evidence="4" id="KW-1185">Reference proteome</keyword>
<feature type="region of interest" description="Disordered" evidence="1">
    <location>
        <begin position="474"/>
        <end position="495"/>
    </location>
</feature>
<organism evidence="3 4">
    <name type="scientific">Actinocorallia libanotica</name>
    <dbReference type="NCBI Taxonomy" id="46162"/>
    <lineage>
        <taxon>Bacteria</taxon>
        <taxon>Bacillati</taxon>
        <taxon>Actinomycetota</taxon>
        <taxon>Actinomycetes</taxon>
        <taxon>Streptosporangiales</taxon>
        <taxon>Thermomonosporaceae</taxon>
        <taxon>Actinocorallia</taxon>
    </lineage>
</organism>
<reference evidence="4" key="1">
    <citation type="journal article" date="2019" name="Int. J. Syst. Evol. Microbiol.">
        <title>The Global Catalogue of Microorganisms (GCM) 10K type strain sequencing project: providing services to taxonomists for standard genome sequencing and annotation.</title>
        <authorList>
            <consortium name="The Broad Institute Genomics Platform"/>
            <consortium name="The Broad Institute Genome Sequencing Center for Infectious Disease"/>
            <person name="Wu L."/>
            <person name="Ma J."/>
        </authorList>
    </citation>
    <scope>NUCLEOTIDE SEQUENCE [LARGE SCALE GENOMIC DNA]</scope>
    <source>
        <strain evidence="4">JCM 10696</strain>
    </source>
</reference>
<protein>
    <recommendedName>
        <fullName evidence="5">Dolichyl-phosphate-mannose-protein mannosyltransferase</fullName>
    </recommendedName>
</protein>
<evidence type="ECO:0000313" key="3">
    <source>
        <dbReference type="EMBL" id="GAA0945348.1"/>
    </source>
</evidence>
<feature type="transmembrane region" description="Helical" evidence="2">
    <location>
        <begin position="141"/>
        <end position="161"/>
    </location>
</feature>